<accession>A0A9R0HXW6</accession>
<feature type="region of interest" description="Disordered" evidence="12">
    <location>
        <begin position="330"/>
        <end position="355"/>
    </location>
</feature>
<evidence type="ECO:0000256" key="10">
    <source>
        <dbReference type="RuleBase" id="RU369038"/>
    </source>
</evidence>
<proteinExistence type="inferred from homology"/>
<evidence type="ECO:0000256" key="1">
    <source>
        <dbReference type="ARBA" id="ARBA00004123"/>
    </source>
</evidence>
<dbReference type="SMART" id="SM00389">
    <property type="entry name" value="HOX"/>
    <property type="match status" value="1"/>
</dbReference>
<gene>
    <name evidence="15" type="primary">LOC110778811</name>
</gene>
<dbReference type="GO" id="GO:0000981">
    <property type="term" value="F:DNA-binding transcription factor activity, RNA polymerase II-specific"/>
    <property type="evidence" value="ECO:0007669"/>
    <property type="project" value="UniProtKB-UniRule"/>
</dbReference>
<evidence type="ECO:0000256" key="7">
    <source>
        <dbReference type="ARBA" id="ARBA00025748"/>
    </source>
</evidence>
<comment type="subcellular location">
    <subcellularLocation>
        <location evidence="1 8 9">Nucleus</location>
    </subcellularLocation>
</comment>
<evidence type="ECO:0000256" key="12">
    <source>
        <dbReference type="SAM" id="MobiDB-lite"/>
    </source>
</evidence>
<sequence length="355" mass="39649">MREMAFLSQDYMMYQPHHNNHHHEFNNEDDDRHHDPSISLNILSSCPPQEFQGAPGVPSLAMMNRSMSFSGYHLHQIDHNQHQDDVVGGGHEEHDHDHHGGGGGGDQDEMSDDGSQVVLLGPGGGEKKKRLNMEQVKTLEKNFEQANKLEPERKVQLAKALGLQPRQVAIWFQNRRARWKTKQLEKDYSVLKRQFDSLKADNDSLLTQNKKLHAELITLRNREPTEYGAINLNNADTKSYWSNNGSEISSDMNLNNTSRTVTPRTGSPLSSNPSNKLQFPPNSFIPTSITQFLQASSPKPELDLQCPKIDPQLHDDTFCTIYGAGGGGGGGGGNGGIENQPPAFWAWPENQQNLN</sequence>
<keyword evidence="6 8" id="KW-0539">Nucleus</keyword>
<dbReference type="Pfam" id="PF02183">
    <property type="entry name" value="HALZ"/>
    <property type="match status" value="1"/>
</dbReference>
<dbReference type="CDD" id="cd00086">
    <property type="entry name" value="homeodomain"/>
    <property type="match status" value="1"/>
</dbReference>
<keyword evidence="4 8" id="KW-0371">Homeobox</keyword>
<dbReference type="InterPro" id="IPR003106">
    <property type="entry name" value="Leu_zip_homeo"/>
</dbReference>
<keyword evidence="3 8" id="KW-0238">DNA-binding</keyword>
<evidence type="ECO:0000313" key="15">
    <source>
        <dbReference type="RefSeq" id="XP_021839056.2"/>
    </source>
</evidence>
<feature type="compositionally biased region" description="Basic and acidic residues" evidence="12">
    <location>
        <begin position="82"/>
        <end position="100"/>
    </location>
</feature>
<keyword evidence="14" id="KW-1185">Reference proteome</keyword>
<dbReference type="GeneID" id="110778811"/>
<feature type="DNA-binding region" description="Homeobox" evidence="8">
    <location>
        <begin position="124"/>
        <end position="183"/>
    </location>
</feature>
<evidence type="ECO:0000256" key="8">
    <source>
        <dbReference type="PROSITE-ProRule" id="PRU00108"/>
    </source>
</evidence>
<dbReference type="GO" id="GO:0005634">
    <property type="term" value="C:nucleus"/>
    <property type="evidence" value="ECO:0000318"/>
    <property type="project" value="GO_Central"/>
</dbReference>
<evidence type="ECO:0000256" key="11">
    <source>
        <dbReference type="SAM" id="Coils"/>
    </source>
</evidence>
<dbReference type="InterPro" id="IPR009057">
    <property type="entry name" value="Homeodomain-like_sf"/>
</dbReference>
<dbReference type="InterPro" id="IPR000047">
    <property type="entry name" value="HTH_motif"/>
</dbReference>
<keyword evidence="2 10" id="KW-0805">Transcription regulation</keyword>
<reference evidence="15" key="2">
    <citation type="submission" date="2025-08" db="UniProtKB">
        <authorList>
            <consortium name="RefSeq"/>
        </authorList>
    </citation>
    <scope>IDENTIFICATION</scope>
    <source>
        <tissue evidence="15">Leaf</tissue>
    </source>
</reference>
<feature type="coiled-coil region" evidence="11">
    <location>
        <begin position="181"/>
        <end position="222"/>
    </location>
</feature>
<dbReference type="PRINTS" id="PR00031">
    <property type="entry name" value="HTHREPRESSR"/>
</dbReference>
<dbReference type="Gene3D" id="1.10.10.60">
    <property type="entry name" value="Homeodomain-like"/>
    <property type="match status" value="1"/>
</dbReference>
<evidence type="ECO:0000259" key="13">
    <source>
        <dbReference type="PROSITE" id="PS50071"/>
    </source>
</evidence>
<evidence type="ECO:0000256" key="5">
    <source>
        <dbReference type="ARBA" id="ARBA00023163"/>
    </source>
</evidence>
<dbReference type="PROSITE" id="PS50071">
    <property type="entry name" value="HOMEOBOX_2"/>
    <property type="match status" value="1"/>
</dbReference>
<comment type="function">
    <text evidence="10">Transcription factor.</text>
</comment>
<evidence type="ECO:0000256" key="2">
    <source>
        <dbReference type="ARBA" id="ARBA00023015"/>
    </source>
</evidence>
<dbReference type="GO" id="GO:0043565">
    <property type="term" value="F:sequence-specific DNA binding"/>
    <property type="evidence" value="ECO:0000318"/>
    <property type="project" value="GO_Central"/>
</dbReference>
<dbReference type="InterPro" id="IPR045224">
    <property type="entry name" value="HDZip_class_I_plant"/>
</dbReference>
<feature type="region of interest" description="Disordered" evidence="12">
    <location>
        <begin position="82"/>
        <end position="130"/>
    </location>
</feature>
<dbReference type="PANTHER" id="PTHR24326:SF615">
    <property type="entry name" value="HOMEOBOX-LEUCINE ZIPPER PROTEIN"/>
    <property type="match status" value="1"/>
</dbReference>
<evidence type="ECO:0000256" key="3">
    <source>
        <dbReference type="ARBA" id="ARBA00023125"/>
    </source>
</evidence>
<dbReference type="Proteomes" id="UP000813463">
    <property type="component" value="Chromosome 1"/>
</dbReference>
<dbReference type="AlphaFoldDB" id="A0A9R0HXW6"/>
<dbReference type="SUPFAM" id="SSF46689">
    <property type="entry name" value="Homeodomain-like"/>
    <property type="match status" value="1"/>
</dbReference>
<comment type="similarity">
    <text evidence="7 10">Belongs to the HD-ZIP homeobox family. Class I subfamily.</text>
</comment>
<dbReference type="GO" id="GO:0045893">
    <property type="term" value="P:positive regulation of DNA-templated transcription"/>
    <property type="evidence" value="ECO:0000318"/>
    <property type="project" value="GO_Central"/>
</dbReference>
<evidence type="ECO:0000256" key="9">
    <source>
        <dbReference type="RuleBase" id="RU000682"/>
    </source>
</evidence>
<keyword evidence="11" id="KW-0175">Coiled coil</keyword>
<dbReference type="KEGG" id="soe:110778811"/>
<name>A0A9R0HXW6_SPIOL</name>
<feature type="region of interest" description="Disordered" evidence="12">
    <location>
        <begin position="243"/>
        <end position="283"/>
    </location>
</feature>
<dbReference type="InterPro" id="IPR001356">
    <property type="entry name" value="HD"/>
</dbReference>
<dbReference type="PROSITE" id="PS00027">
    <property type="entry name" value="HOMEOBOX_1"/>
    <property type="match status" value="1"/>
</dbReference>
<reference evidence="14" key="1">
    <citation type="journal article" date="2021" name="Nat. Commun.">
        <title>Genomic analyses provide insights into spinach domestication and the genetic basis of agronomic traits.</title>
        <authorList>
            <person name="Cai X."/>
            <person name="Sun X."/>
            <person name="Xu C."/>
            <person name="Sun H."/>
            <person name="Wang X."/>
            <person name="Ge C."/>
            <person name="Zhang Z."/>
            <person name="Wang Q."/>
            <person name="Fei Z."/>
            <person name="Jiao C."/>
            <person name="Wang Q."/>
        </authorList>
    </citation>
    <scope>NUCLEOTIDE SEQUENCE [LARGE SCALE GENOMIC DNA]</scope>
    <source>
        <strain evidence="14">cv. Varoflay</strain>
    </source>
</reference>
<feature type="domain" description="Homeobox" evidence="13">
    <location>
        <begin position="122"/>
        <end position="182"/>
    </location>
</feature>
<organism evidence="14 15">
    <name type="scientific">Spinacia oleracea</name>
    <name type="common">Spinach</name>
    <dbReference type="NCBI Taxonomy" id="3562"/>
    <lineage>
        <taxon>Eukaryota</taxon>
        <taxon>Viridiplantae</taxon>
        <taxon>Streptophyta</taxon>
        <taxon>Embryophyta</taxon>
        <taxon>Tracheophyta</taxon>
        <taxon>Spermatophyta</taxon>
        <taxon>Magnoliopsida</taxon>
        <taxon>eudicotyledons</taxon>
        <taxon>Gunneridae</taxon>
        <taxon>Pentapetalae</taxon>
        <taxon>Caryophyllales</taxon>
        <taxon>Chenopodiaceae</taxon>
        <taxon>Chenopodioideae</taxon>
        <taxon>Anserineae</taxon>
        <taxon>Spinacia</taxon>
    </lineage>
</organism>
<evidence type="ECO:0000256" key="6">
    <source>
        <dbReference type="ARBA" id="ARBA00023242"/>
    </source>
</evidence>
<evidence type="ECO:0000313" key="14">
    <source>
        <dbReference type="Proteomes" id="UP000813463"/>
    </source>
</evidence>
<dbReference type="InterPro" id="IPR017970">
    <property type="entry name" value="Homeobox_CS"/>
</dbReference>
<protein>
    <recommendedName>
        <fullName evidence="10">Homeobox-leucine zipper protein</fullName>
    </recommendedName>
    <alternativeName>
        <fullName evidence="10">HD-ZIP protein</fullName>
    </alternativeName>
    <alternativeName>
        <fullName evidence="10">Homeodomain transcription factor</fullName>
    </alternativeName>
</protein>
<dbReference type="RefSeq" id="XP_021839056.2">
    <property type="nucleotide sequence ID" value="XM_021983364.2"/>
</dbReference>
<keyword evidence="5 10" id="KW-0804">Transcription</keyword>
<evidence type="ECO:0000256" key="4">
    <source>
        <dbReference type="ARBA" id="ARBA00023155"/>
    </source>
</evidence>
<dbReference type="Pfam" id="PF00046">
    <property type="entry name" value="Homeodomain"/>
    <property type="match status" value="1"/>
</dbReference>
<dbReference type="PANTHER" id="PTHR24326">
    <property type="entry name" value="HOMEOBOX-LEUCINE ZIPPER PROTEIN"/>
    <property type="match status" value="1"/>
</dbReference>